<dbReference type="Proteomes" id="UP000598174">
    <property type="component" value="Unassembled WGS sequence"/>
</dbReference>
<proteinExistence type="predicted"/>
<reference evidence="1" key="1">
    <citation type="submission" date="2021-01" db="EMBL/GenBank/DDBJ databases">
        <title>Whole genome shotgun sequence of Actinoplanes ferrugineus NBRC 15555.</title>
        <authorList>
            <person name="Komaki H."/>
            <person name="Tamura T."/>
        </authorList>
    </citation>
    <scope>NUCLEOTIDE SEQUENCE</scope>
    <source>
        <strain evidence="1">NBRC 15555</strain>
    </source>
</reference>
<evidence type="ECO:0000313" key="2">
    <source>
        <dbReference type="Proteomes" id="UP000598174"/>
    </source>
</evidence>
<name>A0A919J539_9ACTN</name>
<accession>A0A919J539</accession>
<keyword evidence="2" id="KW-1185">Reference proteome</keyword>
<comment type="caution">
    <text evidence="1">The sequence shown here is derived from an EMBL/GenBank/DDBJ whole genome shotgun (WGS) entry which is preliminary data.</text>
</comment>
<sequence>MSRQELAEAINLYLWQHHQIVHQWDETDIGRLERGENRWPGRRRREAFRAVLQVAADHEIGFYIRRSSTATSDATAVDQLVLAQLEPSAEELLHGSGVGRGEWSSFAVVTSMLAQQRQAVPPSALLSLVEAHRDCLLTLYRKAGSDSIKADIGAMLGEASIVASRLWSAQGNHAMALAHCGYAHTLADRSGDVRLAAVARIFESNLHSGASTLIHADGDIMTGLRLLDEASAAGPQLTAAARARIAAEQAQAYAALRLPRQAKAALDRARQHAAAITDDDRTGLFSDWNTTRVQVYEGTCYLLLDEPTVAIEHLENAAAALGEDEGNLNVALAARVDLAAAYGLTGQLDAACTKLGDAYEQLRRIGNLRGIARAQRARESLSPWNNEPAVREMDQRIAAA</sequence>
<protein>
    <submittedName>
        <fullName evidence="1">Uncharacterized protein</fullName>
    </submittedName>
</protein>
<gene>
    <name evidence="1" type="ORF">Afe05nite_53670</name>
</gene>
<evidence type="ECO:0000313" key="1">
    <source>
        <dbReference type="EMBL" id="GIE13527.1"/>
    </source>
</evidence>
<dbReference type="AlphaFoldDB" id="A0A919J539"/>
<dbReference type="EMBL" id="BOMM01000049">
    <property type="protein sequence ID" value="GIE13527.1"/>
    <property type="molecule type" value="Genomic_DNA"/>
</dbReference>
<organism evidence="1 2">
    <name type="scientific">Paractinoplanes ferrugineus</name>
    <dbReference type="NCBI Taxonomy" id="113564"/>
    <lineage>
        <taxon>Bacteria</taxon>
        <taxon>Bacillati</taxon>
        <taxon>Actinomycetota</taxon>
        <taxon>Actinomycetes</taxon>
        <taxon>Micromonosporales</taxon>
        <taxon>Micromonosporaceae</taxon>
        <taxon>Paractinoplanes</taxon>
    </lineage>
</organism>